<dbReference type="InterPro" id="IPR036005">
    <property type="entry name" value="Creatinase/aminopeptidase-like"/>
</dbReference>
<dbReference type="Gene3D" id="3.40.350.10">
    <property type="entry name" value="Creatinase/prolidase N-terminal domain"/>
    <property type="match status" value="2"/>
</dbReference>
<feature type="compositionally biased region" description="Low complexity" evidence="12">
    <location>
        <begin position="88"/>
        <end position="108"/>
    </location>
</feature>
<evidence type="ECO:0000256" key="4">
    <source>
        <dbReference type="ARBA" id="ARBA00008766"/>
    </source>
</evidence>
<reference evidence="16" key="1">
    <citation type="submission" date="2023-04" db="EMBL/GenBank/DDBJ databases">
        <title>Ambrosiozyma monospora NBRC 1965.</title>
        <authorList>
            <person name="Ichikawa N."/>
            <person name="Sato H."/>
            <person name="Tonouchi N."/>
        </authorList>
    </citation>
    <scope>NUCLEOTIDE SEQUENCE</scope>
    <source>
        <strain evidence="16">NBRC 1965</strain>
    </source>
</reference>
<dbReference type="AlphaFoldDB" id="A0A9W6YX37"/>
<feature type="region of interest" description="Disordered" evidence="12">
    <location>
        <begin position="74"/>
        <end position="138"/>
    </location>
</feature>
<evidence type="ECO:0000256" key="6">
    <source>
        <dbReference type="ARBA" id="ARBA00022438"/>
    </source>
</evidence>
<comment type="similarity">
    <text evidence="4">Belongs to the peptidase M24B family.</text>
</comment>
<keyword evidence="8" id="KW-0645">Protease</keyword>
<dbReference type="FunFam" id="3.40.350.10:FF:000015">
    <property type="entry name" value="Xaa-Pro aminopeptidase app-1"/>
    <property type="match status" value="1"/>
</dbReference>
<dbReference type="FunFam" id="3.90.230.10:FF:000007">
    <property type="entry name" value="Xaa-Pro aminopeptidase P"/>
    <property type="match status" value="1"/>
</dbReference>
<evidence type="ECO:0000313" key="16">
    <source>
        <dbReference type="EMBL" id="GMG29826.1"/>
    </source>
</evidence>
<feature type="domain" description="Peptidase M24 C-terminal" evidence="15">
    <location>
        <begin position="717"/>
        <end position="778"/>
    </location>
</feature>
<dbReference type="GO" id="GO:0005737">
    <property type="term" value="C:cytoplasm"/>
    <property type="evidence" value="ECO:0007669"/>
    <property type="project" value="UniProtKB-SubCell"/>
</dbReference>
<keyword evidence="9" id="KW-0479">Metal-binding</keyword>
<keyword evidence="10" id="KW-0378">Hydrolase</keyword>
<keyword evidence="17" id="KW-1185">Reference proteome</keyword>
<feature type="domain" description="Creatinase N-terminal" evidence="14">
    <location>
        <begin position="151"/>
        <end position="295"/>
    </location>
</feature>
<organism evidence="16 17">
    <name type="scientific">Ambrosiozyma monospora</name>
    <name type="common">Yeast</name>
    <name type="synonym">Endomycopsis monosporus</name>
    <dbReference type="NCBI Taxonomy" id="43982"/>
    <lineage>
        <taxon>Eukaryota</taxon>
        <taxon>Fungi</taxon>
        <taxon>Dikarya</taxon>
        <taxon>Ascomycota</taxon>
        <taxon>Saccharomycotina</taxon>
        <taxon>Pichiomycetes</taxon>
        <taxon>Pichiales</taxon>
        <taxon>Pichiaceae</taxon>
        <taxon>Ambrosiozyma</taxon>
    </lineage>
</organism>
<evidence type="ECO:0000256" key="5">
    <source>
        <dbReference type="ARBA" id="ARBA00012574"/>
    </source>
</evidence>
<evidence type="ECO:0000256" key="10">
    <source>
        <dbReference type="ARBA" id="ARBA00022801"/>
    </source>
</evidence>
<evidence type="ECO:0000259" key="15">
    <source>
        <dbReference type="Pfam" id="PF16188"/>
    </source>
</evidence>
<comment type="subcellular location">
    <subcellularLocation>
        <location evidence="3">Cytoplasm</location>
    </subcellularLocation>
</comment>
<evidence type="ECO:0000256" key="9">
    <source>
        <dbReference type="ARBA" id="ARBA00022723"/>
    </source>
</evidence>
<evidence type="ECO:0000256" key="11">
    <source>
        <dbReference type="ARBA" id="ARBA00023211"/>
    </source>
</evidence>
<gene>
    <name evidence="16" type="ORF">Amon01_000377500</name>
</gene>
<evidence type="ECO:0000259" key="13">
    <source>
        <dbReference type="Pfam" id="PF00557"/>
    </source>
</evidence>
<dbReference type="Pfam" id="PF16189">
    <property type="entry name" value="Creatinase_N_2"/>
    <property type="match status" value="1"/>
</dbReference>
<feature type="region of interest" description="Disordered" evidence="12">
    <location>
        <begin position="1"/>
        <end position="21"/>
    </location>
</feature>
<sequence>MSTVQPKPSMFSLISRNGTPGATTIRQAQSQSGVSNARYLNGTNRPCDNCTCSPGLLSRNSRRSSIYLRRISNTSASHHHHHSHRNLHSSSSNNSPSPAMPSSSAANSVQGSPRRRQQRARTASTSGAESLYTVDTSCDSDGHREINTSLRLEKLRLEMAKHELGVYIVPSEDAHQSEYTSPADERRAFISGFSGSAGVAVITRDVTCMNQTPEGLAALSTDGRYFTQASNELDFNWTLLRQGVVGDLTWQQFAIENAIQMSLDSGDVVKIGVDPTLFTFEQIKSLERQIENNLQKAQNSKGQVKLIAVKENLIDAIWNLFEEAPQREYKPVMKLDIKYTGEETNSKLKRLQAQYFDKFGSNTLILNALDEIAWVLNLRGDDIEYNPLFYSYLIIEDGKKLTLYTDAHERFDTLKDYLTEINCTLKNYNDIWSDIRRVASSLHAQNKELLLTEEASWKMVNGIIAKNYQIVSSPIRDLKEVKNEVELEGQKLAQVKDGLALIQYFSWMEDQLVNESELITEYEAGEKLLEFRSKLDNFKGLSFETISSTGSNAAIIHYAPKPTLSAVINPNKIYLCDSGSQFLDGTTDTTRTLHFGTPTQEEIDNYTLVLKGHVALATLKFPEGCSGFQIDAIARQFLWTAGLDYAHGTGHGVDTYGPVHSMGVGIGFRDYCKKFEIKPGHLISNEPGYYKPDCYGIRIESMIFAKVVDGVEFNGKKWLEFETVTRVPFCKKLINVSLLSEVEKKWINGYHKLIWETYSDKLDKKSVAYNWLKKETSAL</sequence>
<feature type="compositionally biased region" description="Basic residues" evidence="12">
    <location>
        <begin position="77"/>
        <end position="87"/>
    </location>
</feature>
<dbReference type="EC" id="3.4.11.9" evidence="5"/>
<dbReference type="PANTHER" id="PTHR43763">
    <property type="entry name" value="XAA-PRO AMINOPEPTIDASE 1"/>
    <property type="match status" value="1"/>
</dbReference>
<dbReference type="EMBL" id="BSXU01001671">
    <property type="protein sequence ID" value="GMG29826.1"/>
    <property type="molecule type" value="Genomic_DNA"/>
</dbReference>
<evidence type="ECO:0000256" key="8">
    <source>
        <dbReference type="ARBA" id="ARBA00022670"/>
    </source>
</evidence>
<dbReference type="InterPro" id="IPR000994">
    <property type="entry name" value="Pept_M24"/>
</dbReference>
<evidence type="ECO:0000256" key="7">
    <source>
        <dbReference type="ARBA" id="ARBA00022490"/>
    </source>
</evidence>
<proteinExistence type="inferred from homology"/>
<keyword evidence="11" id="KW-0464">Manganese</keyword>
<dbReference type="Pfam" id="PF01321">
    <property type="entry name" value="Creatinase_N"/>
    <property type="match status" value="1"/>
</dbReference>
<dbReference type="GO" id="GO:0046872">
    <property type="term" value="F:metal ion binding"/>
    <property type="evidence" value="ECO:0007669"/>
    <property type="project" value="UniProtKB-KW"/>
</dbReference>
<dbReference type="SUPFAM" id="SSF55920">
    <property type="entry name" value="Creatinase/aminopeptidase"/>
    <property type="match status" value="1"/>
</dbReference>
<dbReference type="InterPro" id="IPR033740">
    <property type="entry name" value="Pept_M24B"/>
</dbReference>
<evidence type="ECO:0000256" key="3">
    <source>
        <dbReference type="ARBA" id="ARBA00004496"/>
    </source>
</evidence>
<evidence type="ECO:0000256" key="12">
    <source>
        <dbReference type="SAM" id="MobiDB-lite"/>
    </source>
</evidence>
<dbReference type="Gene3D" id="3.90.230.10">
    <property type="entry name" value="Creatinase/methionine aminopeptidase superfamily"/>
    <property type="match status" value="1"/>
</dbReference>
<keyword evidence="7" id="KW-0963">Cytoplasm</keyword>
<accession>A0A9W6YX37</accession>
<dbReference type="OrthoDB" id="9995434at2759"/>
<dbReference type="InterPro" id="IPR029149">
    <property type="entry name" value="Creatin/AminoP/Spt16_N"/>
</dbReference>
<dbReference type="InterPro" id="IPR050422">
    <property type="entry name" value="X-Pro_aminopeptidase_P"/>
</dbReference>
<protein>
    <recommendedName>
        <fullName evidence="5">Xaa-Pro aminopeptidase</fullName>
        <ecNumber evidence="5">3.4.11.9</ecNumber>
    </recommendedName>
</protein>
<dbReference type="GO" id="GO:0070006">
    <property type="term" value="F:metalloaminopeptidase activity"/>
    <property type="evidence" value="ECO:0007669"/>
    <property type="project" value="InterPro"/>
</dbReference>
<name>A0A9W6YX37_AMBMO</name>
<dbReference type="Pfam" id="PF16188">
    <property type="entry name" value="Peptidase_M24_C"/>
    <property type="match status" value="1"/>
</dbReference>
<evidence type="ECO:0000256" key="2">
    <source>
        <dbReference type="ARBA" id="ARBA00001936"/>
    </source>
</evidence>
<comment type="catalytic activity">
    <reaction evidence="1">
        <text>Release of any N-terminal amino acid, including proline, that is linked to proline, even from a dipeptide or tripeptide.</text>
        <dbReference type="EC" id="3.4.11.9"/>
    </reaction>
</comment>
<comment type="caution">
    <text evidence="16">The sequence shown here is derived from an EMBL/GenBank/DDBJ whole genome shotgun (WGS) entry which is preliminary data.</text>
</comment>
<dbReference type="PANTHER" id="PTHR43763:SF6">
    <property type="entry name" value="XAA-PRO AMINOPEPTIDASE 1"/>
    <property type="match status" value="1"/>
</dbReference>
<keyword evidence="6" id="KW-0031">Aminopeptidase</keyword>
<dbReference type="GO" id="GO:0006508">
    <property type="term" value="P:proteolysis"/>
    <property type="evidence" value="ECO:0007669"/>
    <property type="project" value="UniProtKB-KW"/>
</dbReference>
<dbReference type="CDD" id="cd01085">
    <property type="entry name" value="APP"/>
    <property type="match status" value="1"/>
</dbReference>
<evidence type="ECO:0000313" key="17">
    <source>
        <dbReference type="Proteomes" id="UP001165063"/>
    </source>
</evidence>
<comment type="cofactor">
    <cofactor evidence="2">
        <name>Mn(2+)</name>
        <dbReference type="ChEBI" id="CHEBI:29035"/>
    </cofactor>
</comment>
<feature type="domain" description="Peptidase M24" evidence="13">
    <location>
        <begin position="497"/>
        <end position="704"/>
    </location>
</feature>
<evidence type="ECO:0000259" key="14">
    <source>
        <dbReference type="Pfam" id="PF01321"/>
    </source>
</evidence>
<dbReference type="InterPro" id="IPR032416">
    <property type="entry name" value="Peptidase_M24_C"/>
</dbReference>
<dbReference type="InterPro" id="IPR000587">
    <property type="entry name" value="Creatinase_N"/>
</dbReference>
<dbReference type="Pfam" id="PF00557">
    <property type="entry name" value="Peptidase_M24"/>
    <property type="match status" value="1"/>
</dbReference>
<dbReference type="Proteomes" id="UP001165063">
    <property type="component" value="Unassembled WGS sequence"/>
</dbReference>
<evidence type="ECO:0000256" key="1">
    <source>
        <dbReference type="ARBA" id="ARBA00001424"/>
    </source>
</evidence>